<evidence type="ECO:0000313" key="3">
    <source>
        <dbReference type="EMBL" id="MCJ8501148.1"/>
    </source>
</evidence>
<dbReference type="AlphaFoldDB" id="A0AA41UQ88"/>
<dbReference type="InterPro" id="IPR000551">
    <property type="entry name" value="MerR-type_HTH_dom"/>
</dbReference>
<protein>
    <submittedName>
        <fullName evidence="3">MerR family transcriptional regulator</fullName>
    </submittedName>
</protein>
<dbReference type="PROSITE" id="PS50937">
    <property type="entry name" value="HTH_MERR_2"/>
    <property type="match status" value="1"/>
</dbReference>
<dbReference type="RefSeq" id="WP_246907553.1">
    <property type="nucleotide sequence ID" value="NZ_JALJRB010000011.1"/>
</dbReference>
<dbReference type="CDD" id="cd04765">
    <property type="entry name" value="HTH_MlrA-like_sg2"/>
    <property type="match status" value="1"/>
</dbReference>
<dbReference type="GO" id="GO:0003677">
    <property type="term" value="F:DNA binding"/>
    <property type="evidence" value="ECO:0007669"/>
    <property type="project" value="UniProtKB-KW"/>
</dbReference>
<dbReference type="Gene3D" id="1.10.1660.10">
    <property type="match status" value="1"/>
</dbReference>
<evidence type="ECO:0000256" key="1">
    <source>
        <dbReference type="ARBA" id="ARBA00023125"/>
    </source>
</evidence>
<accession>A0AA41UQ88</accession>
<dbReference type="SMART" id="SM00422">
    <property type="entry name" value="HTH_MERR"/>
    <property type="match status" value="1"/>
</dbReference>
<feature type="domain" description="HTH merR-type" evidence="2">
    <location>
        <begin position="13"/>
        <end position="83"/>
    </location>
</feature>
<dbReference type="GO" id="GO:0003700">
    <property type="term" value="F:DNA-binding transcription factor activity"/>
    <property type="evidence" value="ECO:0007669"/>
    <property type="project" value="InterPro"/>
</dbReference>
<dbReference type="PANTHER" id="PTHR30204">
    <property type="entry name" value="REDOX-CYCLING DRUG-SENSING TRANSCRIPTIONAL ACTIVATOR SOXR"/>
    <property type="match status" value="1"/>
</dbReference>
<dbReference type="PANTHER" id="PTHR30204:SF15">
    <property type="entry name" value="BLL5018 PROTEIN"/>
    <property type="match status" value="1"/>
</dbReference>
<keyword evidence="1" id="KW-0238">DNA-binding</keyword>
<dbReference type="SUPFAM" id="SSF46955">
    <property type="entry name" value="Putative DNA-binding domain"/>
    <property type="match status" value="1"/>
</dbReference>
<reference evidence="3" key="1">
    <citation type="submission" date="2022-04" db="EMBL/GenBank/DDBJ databases">
        <title>Desulfatitalea alkaliphila sp. nov., a novel anaerobic sulfate-reducing bacterium isolated from terrestrial mud volcano, Taman Peninsula, Russia.</title>
        <authorList>
            <person name="Khomyakova M.A."/>
            <person name="Merkel A.Y."/>
            <person name="Slobodkin A.I."/>
        </authorList>
    </citation>
    <scope>NUCLEOTIDE SEQUENCE</scope>
    <source>
        <strain evidence="3">M08but</strain>
    </source>
</reference>
<name>A0AA41UQ88_9BACT</name>
<evidence type="ECO:0000259" key="2">
    <source>
        <dbReference type="PROSITE" id="PS50937"/>
    </source>
</evidence>
<gene>
    <name evidence="3" type="ORF">MRX98_11240</name>
</gene>
<comment type="caution">
    <text evidence="3">The sequence shown here is derived from an EMBL/GenBank/DDBJ whole genome shotgun (WGS) entry which is preliminary data.</text>
</comment>
<evidence type="ECO:0000313" key="4">
    <source>
        <dbReference type="Proteomes" id="UP001165427"/>
    </source>
</evidence>
<proteinExistence type="predicted"/>
<dbReference type="Pfam" id="PF13411">
    <property type="entry name" value="MerR_1"/>
    <property type="match status" value="1"/>
</dbReference>
<dbReference type="EMBL" id="JALJRB010000011">
    <property type="protein sequence ID" value="MCJ8501148.1"/>
    <property type="molecule type" value="Genomic_DNA"/>
</dbReference>
<keyword evidence="4" id="KW-1185">Reference proteome</keyword>
<sequence length="115" mass="13429">MHPEAPKIPDKLFFRIGEVSRITGVPTSVLRFWQNQFGRIRPKRTEAGQRRYRKSDVELILTIKHLLYDRRFTIKGARQYLQTATDQAAPPPPTDKELLRQVFAELKALRNLLDS</sequence>
<dbReference type="InterPro" id="IPR009061">
    <property type="entry name" value="DNA-bd_dom_put_sf"/>
</dbReference>
<dbReference type="Proteomes" id="UP001165427">
    <property type="component" value="Unassembled WGS sequence"/>
</dbReference>
<dbReference type="InterPro" id="IPR047057">
    <property type="entry name" value="MerR_fam"/>
</dbReference>
<organism evidence="3 4">
    <name type="scientific">Desulfatitalea alkaliphila</name>
    <dbReference type="NCBI Taxonomy" id="2929485"/>
    <lineage>
        <taxon>Bacteria</taxon>
        <taxon>Pseudomonadati</taxon>
        <taxon>Thermodesulfobacteriota</taxon>
        <taxon>Desulfobacteria</taxon>
        <taxon>Desulfobacterales</taxon>
        <taxon>Desulfosarcinaceae</taxon>
        <taxon>Desulfatitalea</taxon>
    </lineage>
</organism>